<name>A0AAD8UR48_GLOAC</name>
<evidence type="ECO:0000313" key="2">
    <source>
        <dbReference type="Proteomes" id="UP001244207"/>
    </source>
</evidence>
<accession>A0AAD8UR48</accession>
<dbReference type="EMBL" id="JAHMHS010000033">
    <property type="protein sequence ID" value="KAK1726334.1"/>
    <property type="molecule type" value="Genomic_DNA"/>
</dbReference>
<keyword evidence="2" id="KW-1185">Reference proteome</keyword>
<organism evidence="1 2">
    <name type="scientific">Glomerella acutata</name>
    <name type="common">Colletotrichum acutatum</name>
    <dbReference type="NCBI Taxonomy" id="27357"/>
    <lineage>
        <taxon>Eukaryota</taxon>
        <taxon>Fungi</taxon>
        <taxon>Dikarya</taxon>
        <taxon>Ascomycota</taxon>
        <taxon>Pezizomycotina</taxon>
        <taxon>Sordariomycetes</taxon>
        <taxon>Hypocreomycetidae</taxon>
        <taxon>Glomerellales</taxon>
        <taxon>Glomerellaceae</taxon>
        <taxon>Colletotrichum</taxon>
        <taxon>Colletotrichum acutatum species complex</taxon>
    </lineage>
</organism>
<protein>
    <submittedName>
        <fullName evidence="1">Uncharacterized protein</fullName>
    </submittedName>
</protein>
<comment type="caution">
    <text evidence="1">The sequence shown here is derived from an EMBL/GenBank/DDBJ whole genome shotgun (WGS) entry which is preliminary data.</text>
</comment>
<proteinExistence type="predicted"/>
<reference evidence="1" key="1">
    <citation type="submission" date="2021-12" db="EMBL/GenBank/DDBJ databases">
        <title>Comparative genomics, transcriptomics and evolutionary studies reveal genomic signatures of adaptation to plant cell wall in hemibiotrophic fungi.</title>
        <authorList>
            <consortium name="DOE Joint Genome Institute"/>
            <person name="Baroncelli R."/>
            <person name="Diaz J.F."/>
            <person name="Benocci T."/>
            <person name="Peng M."/>
            <person name="Battaglia E."/>
            <person name="Haridas S."/>
            <person name="Andreopoulos W."/>
            <person name="Labutti K."/>
            <person name="Pangilinan J."/>
            <person name="Floch G.L."/>
            <person name="Makela M.R."/>
            <person name="Henrissat B."/>
            <person name="Grigoriev I.V."/>
            <person name="Crouch J.A."/>
            <person name="De Vries R.P."/>
            <person name="Sukno S.A."/>
            <person name="Thon M.R."/>
        </authorList>
    </citation>
    <scope>NUCLEOTIDE SEQUENCE</scope>
    <source>
        <strain evidence="1">CBS 112980</strain>
    </source>
</reference>
<dbReference type="GeneID" id="85391865"/>
<dbReference type="RefSeq" id="XP_060366389.1">
    <property type="nucleotide sequence ID" value="XM_060507966.1"/>
</dbReference>
<sequence length="73" mass="8358">MYPRGRSSGQSLNLVRIWYSLLAQLTLEVMLLSPCQMCVWISFGQAQELQPVNSPYLRDMIARRSRQKASPVS</sequence>
<gene>
    <name evidence="1" type="ORF">BDZ83DRAFT_616324</name>
</gene>
<evidence type="ECO:0000313" key="1">
    <source>
        <dbReference type="EMBL" id="KAK1726334.1"/>
    </source>
</evidence>
<dbReference type="AlphaFoldDB" id="A0AAD8UR48"/>
<dbReference type="Proteomes" id="UP001244207">
    <property type="component" value="Unassembled WGS sequence"/>
</dbReference>